<dbReference type="EMBL" id="FNJW01000008">
    <property type="protein sequence ID" value="SDQ19337.1"/>
    <property type="molecule type" value="Genomic_DNA"/>
</dbReference>
<proteinExistence type="predicted"/>
<organism evidence="1 2">
    <name type="scientific">Carnobacterium viridans</name>
    <dbReference type="NCBI Taxonomy" id="174587"/>
    <lineage>
        <taxon>Bacteria</taxon>
        <taxon>Bacillati</taxon>
        <taxon>Bacillota</taxon>
        <taxon>Bacilli</taxon>
        <taxon>Lactobacillales</taxon>
        <taxon>Carnobacteriaceae</taxon>
        <taxon>Carnobacterium</taxon>
    </lineage>
</organism>
<protein>
    <submittedName>
        <fullName evidence="1">Uncharacterized protein</fullName>
    </submittedName>
</protein>
<sequence length="60" mass="6858">MKEIFVFAKVKGGKQFIGMYGSMESLLEEVDETLEEMNKTDLVNDVYFLSNGEEYKLLVG</sequence>
<dbReference type="OrthoDB" id="2339798at2"/>
<evidence type="ECO:0000313" key="2">
    <source>
        <dbReference type="Proteomes" id="UP000199481"/>
    </source>
</evidence>
<dbReference type="AlphaFoldDB" id="A0A1H0YVS7"/>
<reference evidence="2" key="1">
    <citation type="submission" date="2016-10" db="EMBL/GenBank/DDBJ databases">
        <authorList>
            <person name="Varghese N."/>
            <person name="Submissions S."/>
        </authorList>
    </citation>
    <scope>NUCLEOTIDE SEQUENCE [LARGE SCALE GENOMIC DNA]</scope>
    <source>
        <strain evidence="2">MPL-11</strain>
    </source>
</reference>
<evidence type="ECO:0000313" key="1">
    <source>
        <dbReference type="EMBL" id="SDQ19337.1"/>
    </source>
</evidence>
<dbReference type="Proteomes" id="UP000199481">
    <property type="component" value="Unassembled WGS sequence"/>
</dbReference>
<gene>
    <name evidence="1" type="ORF">SAMN04487752_1185</name>
</gene>
<keyword evidence="2" id="KW-1185">Reference proteome</keyword>
<name>A0A1H0YVS7_9LACT</name>
<dbReference type="RefSeq" id="WP_089976095.1">
    <property type="nucleotide sequence ID" value="NZ_CP084916.1"/>
</dbReference>
<accession>A0A1H0YVS7</accession>